<dbReference type="Gene3D" id="2.30.110.10">
    <property type="entry name" value="Electron Transport, Fmn-binding Protein, Chain A"/>
    <property type="match status" value="1"/>
</dbReference>
<feature type="binding site" evidence="6">
    <location>
        <position position="109"/>
    </location>
    <ligand>
        <name>substrate</name>
    </ligand>
</feature>
<evidence type="ECO:0000256" key="4">
    <source>
        <dbReference type="ARBA" id="ARBA00023002"/>
    </source>
</evidence>
<dbReference type="GO" id="GO:0004733">
    <property type="term" value="F:pyridoxamine phosphate oxidase activity"/>
    <property type="evidence" value="ECO:0007669"/>
    <property type="project" value="UniProtKB-EC"/>
</dbReference>
<feature type="binding site" evidence="6">
    <location>
        <position position="69"/>
    </location>
    <ligand>
        <name>FMN</name>
        <dbReference type="ChEBI" id="CHEBI:58210"/>
    </ligand>
</feature>
<comment type="pathway">
    <text evidence="6">Cofactor metabolism; pyridoxal 5'-phosphate salvage; pyridoxal 5'-phosphate from pyridoxamine 5'-phosphate: step 1/1.</text>
</comment>
<accession>A0ABT1LC31</accession>
<evidence type="ECO:0000259" key="8">
    <source>
        <dbReference type="Pfam" id="PF10590"/>
    </source>
</evidence>
<protein>
    <recommendedName>
        <fullName evidence="6">Pyridoxine/pyridoxamine 5'-phosphate oxidase</fullName>
        <ecNumber evidence="6">1.4.3.5</ecNumber>
    </recommendedName>
    <alternativeName>
        <fullName evidence="6">PNP/PMP oxidase</fullName>
        <shortName evidence="6">PNPOx</shortName>
    </alternativeName>
    <alternativeName>
        <fullName evidence="6">Pyridoxal 5'-phosphate synthase</fullName>
    </alternativeName>
</protein>
<organism evidence="9 10">
    <name type="scientific">Alsobacter ponti</name>
    <dbReference type="NCBI Taxonomy" id="2962936"/>
    <lineage>
        <taxon>Bacteria</taxon>
        <taxon>Pseudomonadati</taxon>
        <taxon>Pseudomonadota</taxon>
        <taxon>Alphaproteobacteria</taxon>
        <taxon>Hyphomicrobiales</taxon>
        <taxon>Alsobacteraceae</taxon>
        <taxon>Alsobacter</taxon>
    </lineage>
</organism>
<evidence type="ECO:0000256" key="6">
    <source>
        <dbReference type="HAMAP-Rule" id="MF_01629"/>
    </source>
</evidence>
<sequence length="200" mass="22608">MAGDFTESGEPFALFAAWMEEAKASEPNDANAMALATVDEDGLPDVRMVLLKGADPAGFVFYTNTESAKGRELAGQPKAALVFHWKSLRRQIRVRGPVERVSDAEADAYFASRARDSRIGAWASQQSRPLESRFALEKAVAFYAAKHAIGEVPRPAYWTGFRIRPVSMEFWQDRPFRLHDRVAFRRPTPEGDWTRQRLYP</sequence>
<dbReference type="InterPro" id="IPR019576">
    <property type="entry name" value="Pyridoxamine_oxidase_dimer_C"/>
</dbReference>
<feature type="domain" description="Pyridoxine 5'-phosphate oxidase dimerisation C-terminal" evidence="8">
    <location>
        <begin position="158"/>
        <end position="200"/>
    </location>
</feature>
<evidence type="ECO:0000313" key="10">
    <source>
        <dbReference type="Proteomes" id="UP001205890"/>
    </source>
</evidence>
<dbReference type="InterPro" id="IPR000659">
    <property type="entry name" value="Pyridox_Oxase"/>
</dbReference>
<dbReference type="Proteomes" id="UP001205890">
    <property type="component" value="Unassembled WGS sequence"/>
</dbReference>
<dbReference type="InterPro" id="IPR019740">
    <property type="entry name" value="Pyridox_Oxase_CS"/>
</dbReference>
<feature type="binding site" evidence="6">
    <location>
        <position position="113"/>
    </location>
    <ligand>
        <name>substrate</name>
    </ligand>
</feature>
<feature type="binding site" evidence="6">
    <location>
        <position position="181"/>
    </location>
    <ligand>
        <name>FMN</name>
        <dbReference type="ChEBI" id="CHEBI:58210"/>
    </ligand>
</feature>
<evidence type="ECO:0000256" key="1">
    <source>
        <dbReference type="ARBA" id="ARBA00007301"/>
    </source>
</evidence>
<dbReference type="HAMAP" id="MF_01629">
    <property type="entry name" value="PdxH"/>
    <property type="match status" value="1"/>
</dbReference>
<keyword evidence="2 6" id="KW-0285">Flavoprotein</keyword>
<comment type="caution">
    <text evidence="9">The sequence shown here is derived from an EMBL/GenBank/DDBJ whole genome shotgun (WGS) entry which is preliminary data.</text>
</comment>
<dbReference type="InterPro" id="IPR012349">
    <property type="entry name" value="Split_barrel_FMN-bd"/>
</dbReference>
<evidence type="ECO:0000256" key="2">
    <source>
        <dbReference type="ARBA" id="ARBA00022630"/>
    </source>
</evidence>
<evidence type="ECO:0000256" key="3">
    <source>
        <dbReference type="ARBA" id="ARBA00022643"/>
    </source>
</evidence>
<dbReference type="PROSITE" id="PS01064">
    <property type="entry name" value="PYRIDOX_OXIDASE"/>
    <property type="match status" value="1"/>
</dbReference>
<evidence type="ECO:0000259" key="7">
    <source>
        <dbReference type="Pfam" id="PF01243"/>
    </source>
</evidence>
<comment type="subunit">
    <text evidence="6">Homodimer.</text>
</comment>
<evidence type="ECO:0000256" key="5">
    <source>
        <dbReference type="ARBA" id="ARBA00023096"/>
    </source>
</evidence>
<feature type="binding site" evidence="6">
    <location>
        <begin position="126"/>
        <end position="127"/>
    </location>
    <ligand>
        <name>FMN</name>
        <dbReference type="ChEBI" id="CHEBI:58210"/>
    </ligand>
</feature>
<proteinExistence type="inferred from homology"/>
<dbReference type="Pfam" id="PF01243">
    <property type="entry name" value="PNPOx_N"/>
    <property type="match status" value="1"/>
</dbReference>
<comment type="cofactor">
    <cofactor evidence="6">
        <name>FMN</name>
        <dbReference type="ChEBI" id="CHEBI:58210"/>
    </cofactor>
    <text evidence="6">Binds 1 FMN per subunit.</text>
</comment>
<comment type="function">
    <text evidence="6">Catalyzes the oxidation of either pyridoxine 5'-phosphate (PNP) or pyridoxamine 5'-phosphate (PMP) into pyridoxal 5'-phosphate (PLP).</text>
</comment>
<dbReference type="RefSeq" id="WP_254741828.1">
    <property type="nucleotide sequence ID" value="NZ_JANCLU010000009.1"/>
</dbReference>
<dbReference type="Pfam" id="PF10590">
    <property type="entry name" value="PNP_phzG_C"/>
    <property type="match status" value="1"/>
</dbReference>
<feature type="binding site" evidence="6">
    <location>
        <begin position="177"/>
        <end position="179"/>
    </location>
    <ligand>
        <name>substrate</name>
    </ligand>
</feature>
<comment type="catalytic activity">
    <reaction evidence="6">
        <text>pyridoxamine 5'-phosphate + O2 + H2O = pyridoxal 5'-phosphate + H2O2 + NH4(+)</text>
        <dbReference type="Rhea" id="RHEA:15817"/>
        <dbReference type="ChEBI" id="CHEBI:15377"/>
        <dbReference type="ChEBI" id="CHEBI:15379"/>
        <dbReference type="ChEBI" id="CHEBI:16240"/>
        <dbReference type="ChEBI" id="CHEBI:28938"/>
        <dbReference type="ChEBI" id="CHEBI:58451"/>
        <dbReference type="ChEBI" id="CHEBI:597326"/>
        <dbReference type="EC" id="1.4.3.5"/>
    </reaction>
</comment>
<feature type="binding site" evidence="6">
    <location>
        <position position="117"/>
    </location>
    <ligand>
        <name>substrate</name>
    </ligand>
</feature>
<feature type="domain" description="Pyridoxamine 5'-phosphate oxidase N-terminal" evidence="7">
    <location>
        <begin position="21"/>
        <end position="140"/>
    </location>
</feature>
<name>A0ABT1LC31_9HYPH</name>
<feature type="binding site" evidence="6">
    <location>
        <position position="171"/>
    </location>
    <ligand>
        <name>FMN</name>
        <dbReference type="ChEBI" id="CHEBI:58210"/>
    </ligand>
</feature>
<dbReference type="EC" id="1.4.3.5" evidence="6"/>
<reference evidence="9 10" key="1">
    <citation type="submission" date="2022-07" db="EMBL/GenBank/DDBJ databases">
        <authorList>
            <person name="Li W.-J."/>
            <person name="Deng Q.-Q."/>
        </authorList>
    </citation>
    <scope>NUCLEOTIDE SEQUENCE [LARGE SCALE GENOMIC DNA]</scope>
    <source>
        <strain evidence="9 10">SYSU M60028</strain>
    </source>
</reference>
<evidence type="ECO:0000313" key="9">
    <source>
        <dbReference type="EMBL" id="MCP8939062.1"/>
    </source>
</evidence>
<comment type="catalytic activity">
    <reaction evidence="6">
        <text>pyridoxine 5'-phosphate + O2 = pyridoxal 5'-phosphate + H2O2</text>
        <dbReference type="Rhea" id="RHEA:15149"/>
        <dbReference type="ChEBI" id="CHEBI:15379"/>
        <dbReference type="ChEBI" id="CHEBI:16240"/>
        <dbReference type="ChEBI" id="CHEBI:58589"/>
        <dbReference type="ChEBI" id="CHEBI:597326"/>
        <dbReference type="EC" id="1.4.3.5"/>
    </reaction>
</comment>
<dbReference type="SUPFAM" id="SSF50475">
    <property type="entry name" value="FMN-binding split barrel"/>
    <property type="match status" value="1"/>
</dbReference>
<dbReference type="NCBIfam" id="NF004231">
    <property type="entry name" value="PRK05679.1"/>
    <property type="match status" value="1"/>
</dbReference>
<feature type="binding site" evidence="6">
    <location>
        <position position="91"/>
    </location>
    <ligand>
        <name>FMN</name>
        <dbReference type="ChEBI" id="CHEBI:58210"/>
    </ligand>
</feature>
<dbReference type="NCBIfam" id="TIGR00558">
    <property type="entry name" value="pdxH"/>
    <property type="match status" value="1"/>
</dbReference>
<dbReference type="InterPro" id="IPR011576">
    <property type="entry name" value="Pyridox_Oxase_N"/>
</dbReference>
<keyword evidence="4 6" id="KW-0560">Oxidoreductase</keyword>
<comment type="similarity">
    <text evidence="1 6">Belongs to the pyridoxamine 5'-phosphate oxidase family.</text>
</comment>
<feature type="binding site" evidence="6">
    <location>
        <begin position="47"/>
        <end position="52"/>
    </location>
    <ligand>
        <name>FMN</name>
        <dbReference type="ChEBI" id="CHEBI:58210"/>
    </ligand>
</feature>
<gene>
    <name evidence="6 9" type="primary">pdxH</name>
    <name evidence="9" type="ORF">NK718_11090</name>
</gene>
<dbReference type="PIRSF" id="PIRSF000190">
    <property type="entry name" value="Pyd_amn-ph_oxd"/>
    <property type="match status" value="1"/>
</dbReference>
<dbReference type="PANTHER" id="PTHR10851">
    <property type="entry name" value="PYRIDOXINE-5-PHOSPHATE OXIDASE"/>
    <property type="match status" value="1"/>
</dbReference>
<dbReference type="PANTHER" id="PTHR10851:SF0">
    <property type="entry name" value="PYRIDOXINE-5'-PHOSPHATE OXIDASE"/>
    <property type="match status" value="1"/>
</dbReference>
<comment type="caution">
    <text evidence="6">Lacks conserved residue(s) required for the propagation of feature annotation.</text>
</comment>
<comment type="pathway">
    <text evidence="6">Cofactor metabolism; pyridoxal 5'-phosphate salvage; pyridoxal 5'-phosphate from pyridoxine 5'-phosphate: step 1/1.</text>
</comment>
<keyword evidence="5 6" id="KW-0664">Pyridoxine biosynthesis</keyword>
<feature type="binding site" evidence="6">
    <location>
        <position position="52"/>
    </location>
    <ligand>
        <name>substrate</name>
    </ligand>
</feature>
<dbReference type="EMBL" id="JANCLU010000009">
    <property type="protein sequence ID" value="MCP8939062.1"/>
    <property type="molecule type" value="Genomic_DNA"/>
</dbReference>
<keyword evidence="10" id="KW-1185">Reference proteome</keyword>
<feature type="binding site" evidence="6">
    <location>
        <begin position="62"/>
        <end position="63"/>
    </location>
    <ligand>
        <name>FMN</name>
        <dbReference type="ChEBI" id="CHEBI:58210"/>
    </ligand>
</feature>
<keyword evidence="3 6" id="KW-0288">FMN</keyword>